<dbReference type="Pfam" id="PF00884">
    <property type="entry name" value="Sulfatase"/>
    <property type="match status" value="1"/>
</dbReference>
<keyword evidence="4" id="KW-0378">Hydrolase</keyword>
<keyword evidence="5" id="KW-0106">Calcium</keyword>
<evidence type="ECO:0000313" key="10">
    <source>
        <dbReference type="Proteomes" id="UP001165289"/>
    </source>
</evidence>
<sequence length="530" mass="60313">MGMRLFAVFITLTEIVVLTSAIQPNIVFILADDLGYYDVGYHGKSVLTPTINNLTADGVRLEQYYTQPICTATRASLMTGRYPIHLGFQKIGSINIKSALGLPLNFTLLPERLRELGYTTHGIGKWHLGYYNPKYLPTNRGFDSFFGYYGADLHYFTHTSYDLWTQPPPNWCLDLHNNSKCVPNYNGTYSLDLYIQEAERIIQQHSSNTPMFMYLAMQNIHNPIEVPKEFEHLYYDVRSIDRRKTLGMVTALDYSIAKLVNILKQKDGNFWDNTVLVFASDNGGWPIPDGQGSNYPLRGSKLTYFEGGIRVPAFIHSPLIKNPGRIESSLFHVSDWYPTLVSLAGGSVTKDVNLDGVNQWDVISEGMGENMYPPRSEILHNLQLYDGRYVNGAIRLGKWKLLTGAWANCTIESYPPYCFWTPPPEFNTAISYSFDTCESMGTSDYQFSKETNPSSYIDSRYGPVTLFDLEQDPYERYDVQESYPNVVELLIERLDSYLQSVVDDVQSPWEADKWEKAAKAAGCLAPWDFD</sequence>
<feature type="chain" id="PRO_5043709201" description="Sulfatase N-terminal domain-containing protein" evidence="7">
    <location>
        <begin position="22"/>
        <end position="530"/>
    </location>
</feature>
<dbReference type="EMBL" id="JAKMXF010000298">
    <property type="protein sequence ID" value="KAI6652562.1"/>
    <property type="molecule type" value="Genomic_DNA"/>
</dbReference>
<dbReference type="PANTHER" id="PTHR10342:SF274">
    <property type="entry name" value="ARYLSULFATASE B"/>
    <property type="match status" value="1"/>
</dbReference>
<keyword evidence="3" id="KW-0479">Metal-binding</keyword>
<dbReference type="GO" id="GO:0008484">
    <property type="term" value="F:sulfuric ester hydrolase activity"/>
    <property type="evidence" value="ECO:0007669"/>
    <property type="project" value="InterPro"/>
</dbReference>
<dbReference type="PANTHER" id="PTHR10342">
    <property type="entry name" value="ARYLSULFATASE"/>
    <property type="match status" value="1"/>
</dbReference>
<gene>
    <name evidence="9" type="ORF">LOD99_4347</name>
</gene>
<evidence type="ECO:0000313" key="9">
    <source>
        <dbReference type="EMBL" id="KAI6652562.1"/>
    </source>
</evidence>
<evidence type="ECO:0000256" key="1">
    <source>
        <dbReference type="ARBA" id="ARBA00001913"/>
    </source>
</evidence>
<protein>
    <recommendedName>
        <fullName evidence="8">Sulfatase N-terminal domain-containing protein</fullName>
    </recommendedName>
</protein>
<dbReference type="GO" id="GO:0046872">
    <property type="term" value="F:metal ion binding"/>
    <property type="evidence" value="ECO:0007669"/>
    <property type="project" value="UniProtKB-KW"/>
</dbReference>
<dbReference type="CDD" id="cd16029">
    <property type="entry name" value="4-S"/>
    <property type="match status" value="1"/>
</dbReference>
<dbReference type="AlphaFoldDB" id="A0AAV7JUI2"/>
<reference evidence="9 10" key="1">
    <citation type="journal article" date="2023" name="BMC Biol.">
        <title>The compact genome of the sponge Oopsacas minuta (Hexactinellida) is lacking key metazoan core genes.</title>
        <authorList>
            <person name="Santini S."/>
            <person name="Schenkelaars Q."/>
            <person name="Jourda C."/>
            <person name="Duchesne M."/>
            <person name="Belahbib H."/>
            <person name="Rocher C."/>
            <person name="Selva M."/>
            <person name="Riesgo A."/>
            <person name="Vervoort M."/>
            <person name="Leys S.P."/>
            <person name="Kodjabachian L."/>
            <person name="Le Bivic A."/>
            <person name="Borchiellini C."/>
            <person name="Claverie J.M."/>
            <person name="Renard E."/>
        </authorList>
    </citation>
    <scope>NUCLEOTIDE SEQUENCE [LARGE SCALE GENOMIC DNA]</scope>
    <source>
        <strain evidence="9">SPO-2</strain>
    </source>
</reference>
<dbReference type="InterPro" id="IPR047115">
    <property type="entry name" value="ARSB"/>
</dbReference>
<dbReference type="Gene3D" id="3.30.1120.10">
    <property type="match status" value="1"/>
</dbReference>
<dbReference type="Proteomes" id="UP001165289">
    <property type="component" value="Unassembled WGS sequence"/>
</dbReference>
<name>A0AAV7JUI2_9METZ</name>
<proteinExistence type="inferred from homology"/>
<keyword evidence="10" id="KW-1185">Reference proteome</keyword>
<evidence type="ECO:0000256" key="6">
    <source>
        <dbReference type="ARBA" id="ARBA00023180"/>
    </source>
</evidence>
<dbReference type="InterPro" id="IPR017850">
    <property type="entry name" value="Alkaline_phosphatase_core_sf"/>
</dbReference>
<keyword evidence="7" id="KW-0732">Signal</keyword>
<feature type="domain" description="Sulfatase N-terminal" evidence="8">
    <location>
        <begin position="24"/>
        <end position="345"/>
    </location>
</feature>
<evidence type="ECO:0000256" key="2">
    <source>
        <dbReference type="ARBA" id="ARBA00008779"/>
    </source>
</evidence>
<feature type="signal peptide" evidence="7">
    <location>
        <begin position="1"/>
        <end position="21"/>
    </location>
</feature>
<dbReference type="Gene3D" id="3.40.720.10">
    <property type="entry name" value="Alkaline Phosphatase, subunit A"/>
    <property type="match status" value="1"/>
</dbReference>
<evidence type="ECO:0000256" key="4">
    <source>
        <dbReference type="ARBA" id="ARBA00022801"/>
    </source>
</evidence>
<comment type="caution">
    <text evidence="9">The sequence shown here is derived from an EMBL/GenBank/DDBJ whole genome shotgun (WGS) entry which is preliminary data.</text>
</comment>
<keyword evidence="6" id="KW-0325">Glycoprotein</keyword>
<dbReference type="InterPro" id="IPR024607">
    <property type="entry name" value="Sulfatase_CS"/>
</dbReference>
<comment type="similarity">
    <text evidence="2">Belongs to the sulfatase family.</text>
</comment>
<evidence type="ECO:0000256" key="3">
    <source>
        <dbReference type="ARBA" id="ARBA00022723"/>
    </source>
</evidence>
<comment type="cofactor">
    <cofactor evidence="1">
        <name>Ca(2+)</name>
        <dbReference type="ChEBI" id="CHEBI:29108"/>
    </cofactor>
</comment>
<evidence type="ECO:0000256" key="7">
    <source>
        <dbReference type="SAM" id="SignalP"/>
    </source>
</evidence>
<evidence type="ECO:0000256" key="5">
    <source>
        <dbReference type="ARBA" id="ARBA00022837"/>
    </source>
</evidence>
<dbReference type="PROSITE" id="PS00149">
    <property type="entry name" value="SULFATASE_2"/>
    <property type="match status" value="1"/>
</dbReference>
<dbReference type="InterPro" id="IPR000917">
    <property type="entry name" value="Sulfatase_N"/>
</dbReference>
<accession>A0AAV7JUI2</accession>
<organism evidence="9 10">
    <name type="scientific">Oopsacas minuta</name>
    <dbReference type="NCBI Taxonomy" id="111878"/>
    <lineage>
        <taxon>Eukaryota</taxon>
        <taxon>Metazoa</taxon>
        <taxon>Porifera</taxon>
        <taxon>Hexactinellida</taxon>
        <taxon>Hexasterophora</taxon>
        <taxon>Lyssacinosida</taxon>
        <taxon>Leucopsacidae</taxon>
        <taxon>Oopsacas</taxon>
    </lineage>
</organism>
<dbReference type="SUPFAM" id="SSF53649">
    <property type="entry name" value="Alkaline phosphatase-like"/>
    <property type="match status" value="1"/>
</dbReference>
<evidence type="ECO:0000259" key="8">
    <source>
        <dbReference type="Pfam" id="PF00884"/>
    </source>
</evidence>